<gene>
    <name evidence="6" type="ORF">HETSPECPRED_003251</name>
</gene>
<feature type="domain" description="Xylanolytic transcriptional activator regulatory" evidence="5">
    <location>
        <begin position="344"/>
        <end position="416"/>
    </location>
</feature>
<proteinExistence type="predicted"/>
<organism evidence="6 7">
    <name type="scientific">Heterodermia speciosa</name>
    <dbReference type="NCBI Taxonomy" id="116794"/>
    <lineage>
        <taxon>Eukaryota</taxon>
        <taxon>Fungi</taxon>
        <taxon>Dikarya</taxon>
        <taxon>Ascomycota</taxon>
        <taxon>Pezizomycotina</taxon>
        <taxon>Lecanoromycetes</taxon>
        <taxon>OSLEUM clade</taxon>
        <taxon>Lecanoromycetidae</taxon>
        <taxon>Caliciales</taxon>
        <taxon>Physciaceae</taxon>
        <taxon>Heterodermia</taxon>
    </lineage>
</organism>
<dbReference type="GO" id="GO:0000981">
    <property type="term" value="F:DNA-binding transcription factor activity, RNA polymerase II-specific"/>
    <property type="evidence" value="ECO:0007669"/>
    <property type="project" value="TreeGrafter"/>
</dbReference>
<evidence type="ECO:0000313" key="7">
    <source>
        <dbReference type="Proteomes" id="UP000664521"/>
    </source>
</evidence>
<evidence type="ECO:0000256" key="1">
    <source>
        <dbReference type="ARBA" id="ARBA00023015"/>
    </source>
</evidence>
<keyword evidence="1" id="KW-0805">Transcription regulation</keyword>
<sequence length="761" mass="84390">MAGTVLRTPETEADHRLFRLLHGRSVIKSPELATRAAYTVPNVTTTSPALIVEAGKNRATTAGRMTRVRFLLQSEIERLKLRVEELEGRPQAREQSQCAKAASLPSPPLSGTASKEPSPGNFDPLSKLGGDRRVWAGIYTSSAQSQLKQYYGPASSFYFIGRMSSFLAMRLQQPQLNHHIQPISASMSFASPAVPEDGALEKTDASVNGTAIAESLTATQEDYFLGLFWQSYHCIVQIIDEVEFREHYKSLWATPGKSRKPSALVDIVLALCMQYGVAFIPRPNTGTGHGVDVDASDATIAGRWLYRRSQTLLSAELESPSIVTLQCHIFAAYYLCNASFQNMAHSTLALAVRTAQMLGLHLEPAEDIPRKERELRKRLWWTLYAVESKTCMKLGRPWSTEISQVTCALPADDHELALLSGSNFASSGDNVTWLTYTIQNTKLILAARAIYVAFYDKCADVLGASTQTSLYSDTQDLEDCAQFLQSGMETLHTWLQDVPHTLKTNRKGAGEPFSNDRSPLEVELFAPLWLQRQRLLLELLYHNLAMNLYRPFIVFSTAASSSLPFSESNAIMCVNHAITIADIMHQFLAETDILRGWHEAFQWQWNATLSMIGYILTYPLTASTLSARPALDKTIDVFETLGKNFAVAASAANVTRDLVAKADSLIHHSRENISSQSPSPYDDIVPLQDNPSANLVSNYAQDANNFLLADGEAMYQNPFSDSVDLAFTIDSFNGFQPNWAGSTDMSSMWNFAQDQDAMLLR</sequence>
<evidence type="ECO:0000256" key="2">
    <source>
        <dbReference type="ARBA" id="ARBA00023163"/>
    </source>
</evidence>
<dbReference type="SMART" id="SM00906">
    <property type="entry name" value="Fungal_trans"/>
    <property type="match status" value="1"/>
</dbReference>
<dbReference type="EMBL" id="CAJPDS010000002">
    <property type="protein sequence ID" value="CAF9903944.1"/>
    <property type="molecule type" value="Genomic_DNA"/>
</dbReference>
<comment type="caution">
    <text evidence="6">The sequence shown here is derived from an EMBL/GenBank/DDBJ whole genome shotgun (WGS) entry which is preliminary data.</text>
</comment>
<evidence type="ECO:0000256" key="3">
    <source>
        <dbReference type="ARBA" id="ARBA00023242"/>
    </source>
</evidence>
<dbReference type="GO" id="GO:0000435">
    <property type="term" value="P:positive regulation of transcription from RNA polymerase II promoter by galactose"/>
    <property type="evidence" value="ECO:0007669"/>
    <property type="project" value="TreeGrafter"/>
</dbReference>
<accession>A0A8H3EET9</accession>
<dbReference type="AlphaFoldDB" id="A0A8H3EET9"/>
<reference evidence="6" key="1">
    <citation type="submission" date="2021-03" db="EMBL/GenBank/DDBJ databases">
        <authorList>
            <person name="Tagirdzhanova G."/>
        </authorList>
    </citation>
    <scope>NUCLEOTIDE SEQUENCE</scope>
</reference>
<keyword evidence="3" id="KW-0539">Nucleus</keyword>
<keyword evidence="7" id="KW-1185">Reference proteome</keyword>
<feature type="region of interest" description="Disordered" evidence="4">
    <location>
        <begin position="87"/>
        <end position="126"/>
    </location>
</feature>
<evidence type="ECO:0000256" key="4">
    <source>
        <dbReference type="SAM" id="MobiDB-lite"/>
    </source>
</evidence>
<evidence type="ECO:0000313" key="6">
    <source>
        <dbReference type="EMBL" id="CAF9903944.1"/>
    </source>
</evidence>
<keyword evidence="2" id="KW-0804">Transcription</keyword>
<dbReference type="GO" id="GO:0005634">
    <property type="term" value="C:nucleus"/>
    <property type="evidence" value="ECO:0007669"/>
    <property type="project" value="TreeGrafter"/>
</dbReference>
<dbReference type="PANTHER" id="PTHR47424">
    <property type="entry name" value="REGULATORY PROTEIN GAL4"/>
    <property type="match status" value="1"/>
</dbReference>
<evidence type="ECO:0000259" key="5">
    <source>
        <dbReference type="SMART" id="SM00906"/>
    </source>
</evidence>
<protein>
    <recommendedName>
        <fullName evidence="5">Xylanolytic transcriptional activator regulatory domain-containing protein</fullName>
    </recommendedName>
</protein>
<dbReference type="PANTHER" id="PTHR47424:SF12">
    <property type="entry name" value="TRANSCRIPTION FACTOR ASQA"/>
    <property type="match status" value="1"/>
</dbReference>
<name>A0A8H3EET9_9LECA</name>
<dbReference type="GO" id="GO:0008270">
    <property type="term" value="F:zinc ion binding"/>
    <property type="evidence" value="ECO:0007669"/>
    <property type="project" value="InterPro"/>
</dbReference>
<dbReference type="GO" id="GO:0006351">
    <property type="term" value="P:DNA-templated transcription"/>
    <property type="evidence" value="ECO:0007669"/>
    <property type="project" value="InterPro"/>
</dbReference>
<dbReference type="Pfam" id="PF04082">
    <property type="entry name" value="Fungal_trans"/>
    <property type="match status" value="1"/>
</dbReference>
<dbReference type="InterPro" id="IPR051127">
    <property type="entry name" value="Fungal_SecMet_Regulators"/>
</dbReference>
<dbReference type="Proteomes" id="UP000664521">
    <property type="component" value="Unassembled WGS sequence"/>
</dbReference>
<dbReference type="OrthoDB" id="2283488at2759"/>
<dbReference type="InterPro" id="IPR007219">
    <property type="entry name" value="XnlR_reg_dom"/>
</dbReference>
<dbReference type="CDD" id="cd12148">
    <property type="entry name" value="fungal_TF_MHR"/>
    <property type="match status" value="1"/>
</dbReference>
<dbReference type="GO" id="GO:0000978">
    <property type="term" value="F:RNA polymerase II cis-regulatory region sequence-specific DNA binding"/>
    <property type="evidence" value="ECO:0007669"/>
    <property type="project" value="TreeGrafter"/>
</dbReference>